<gene>
    <name evidence="4" type="ORF">FOF44_00695</name>
</gene>
<dbReference type="SUPFAM" id="SSF52540">
    <property type="entry name" value="P-loop containing nucleoside triphosphate hydrolases"/>
    <property type="match status" value="1"/>
</dbReference>
<evidence type="ECO:0000313" key="4">
    <source>
        <dbReference type="EMBL" id="TVO40009.1"/>
    </source>
</evidence>
<dbReference type="Pfam" id="PF13614">
    <property type="entry name" value="AAA_31"/>
    <property type="match status" value="1"/>
</dbReference>
<sequence>MKKLINHVEVPMNMQNQYQNTSPLLSIKTSLTIWVIYQSEGFKSHIQNQLETHSKLKGVFVHAVDLAALTKKDSISPDLIFVEAQDNWMQTINELQSLSYPFKDIAAALIVFGDEHDPRALKSALKLGASDFLSHNSSIEQLSELLIHTAQEKLTNAAQGESFAFINTKGGTGTTTVSMNTALVLAEYHPGKVLFLDMDNQFGVAASYMDVYPKYNIQDVYDELDGLDESSLSALVTQLESGLHFLSLCQNSVFNDIDRNMNVDQFFSVLRRYYDYIVVDFSRGVEPFMSEAVSHFTKVVLVVQQNITSIRNASLMAKTLTFDYGVSSEQQVMLVNRYEKRHQISLKDIQNTLPNVACFCIPNDFKNITESNNLGSPLVLSKPSSALSKAFHEFSASLVPIEHKSQSWFAKLLS</sequence>
<organism evidence="4 5">
    <name type="scientific">Vibrio algivorus</name>
    <dbReference type="NCBI Taxonomy" id="1667024"/>
    <lineage>
        <taxon>Bacteria</taxon>
        <taxon>Pseudomonadati</taxon>
        <taxon>Pseudomonadota</taxon>
        <taxon>Gammaproteobacteria</taxon>
        <taxon>Vibrionales</taxon>
        <taxon>Vibrionaceae</taxon>
        <taxon>Vibrio</taxon>
    </lineage>
</organism>
<dbReference type="InterPro" id="IPR025669">
    <property type="entry name" value="AAA_dom"/>
</dbReference>
<dbReference type="GO" id="GO:0005524">
    <property type="term" value="F:ATP binding"/>
    <property type="evidence" value="ECO:0007669"/>
    <property type="project" value="UniProtKB-KW"/>
</dbReference>
<keyword evidence="2" id="KW-0067">ATP-binding</keyword>
<name>A0A557PH76_9VIBR</name>
<feature type="domain" description="AAA" evidence="3">
    <location>
        <begin position="163"/>
        <end position="319"/>
    </location>
</feature>
<dbReference type="PANTHER" id="PTHR43384:SF6">
    <property type="entry name" value="SEPTUM SITE-DETERMINING PROTEIN MIND HOMOLOG, CHLOROPLASTIC"/>
    <property type="match status" value="1"/>
</dbReference>
<dbReference type="InterPro" id="IPR050625">
    <property type="entry name" value="ParA/MinD_ATPase"/>
</dbReference>
<dbReference type="OrthoDB" id="5813333at2"/>
<protein>
    <submittedName>
        <fullName evidence="4">AAA family ATPase</fullName>
    </submittedName>
</protein>
<dbReference type="SUPFAM" id="SSF52172">
    <property type="entry name" value="CheY-like"/>
    <property type="match status" value="1"/>
</dbReference>
<dbReference type="GO" id="GO:0016887">
    <property type="term" value="F:ATP hydrolysis activity"/>
    <property type="evidence" value="ECO:0007669"/>
    <property type="project" value="TreeGrafter"/>
</dbReference>
<dbReference type="InterPro" id="IPR027417">
    <property type="entry name" value="P-loop_NTPase"/>
</dbReference>
<evidence type="ECO:0000256" key="1">
    <source>
        <dbReference type="ARBA" id="ARBA00022741"/>
    </source>
</evidence>
<accession>A0A557PH76</accession>
<dbReference type="InterPro" id="IPR011006">
    <property type="entry name" value="CheY-like_superfamily"/>
</dbReference>
<comment type="caution">
    <text evidence="4">The sequence shown here is derived from an EMBL/GenBank/DDBJ whole genome shotgun (WGS) entry which is preliminary data.</text>
</comment>
<dbReference type="Proteomes" id="UP000319828">
    <property type="component" value="Unassembled WGS sequence"/>
</dbReference>
<dbReference type="PANTHER" id="PTHR43384">
    <property type="entry name" value="SEPTUM SITE-DETERMINING PROTEIN MIND HOMOLOG, CHLOROPLASTIC-RELATED"/>
    <property type="match status" value="1"/>
</dbReference>
<dbReference type="GO" id="GO:0005829">
    <property type="term" value="C:cytosol"/>
    <property type="evidence" value="ECO:0007669"/>
    <property type="project" value="TreeGrafter"/>
</dbReference>
<proteinExistence type="predicted"/>
<dbReference type="Gene3D" id="3.40.50.300">
    <property type="entry name" value="P-loop containing nucleotide triphosphate hydrolases"/>
    <property type="match status" value="1"/>
</dbReference>
<keyword evidence="1" id="KW-0547">Nucleotide-binding</keyword>
<dbReference type="Gene3D" id="3.40.50.2300">
    <property type="match status" value="1"/>
</dbReference>
<dbReference type="GO" id="GO:0051782">
    <property type="term" value="P:negative regulation of cell division"/>
    <property type="evidence" value="ECO:0007669"/>
    <property type="project" value="TreeGrafter"/>
</dbReference>
<evidence type="ECO:0000313" key="5">
    <source>
        <dbReference type="Proteomes" id="UP000319828"/>
    </source>
</evidence>
<dbReference type="EMBL" id="VMKJ01000001">
    <property type="protein sequence ID" value="TVO40009.1"/>
    <property type="molecule type" value="Genomic_DNA"/>
</dbReference>
<dbReference type="GO" id="GO:0009898">
    <property type="term" value="C:cytoplasmic side of plasma membrane"/>
    <property type="evidence" value="ECO:0007669"/>
    <property type="project" value="TreeGrafter"/>
</dbReference>
<dbReference type="AlphaFoldDB" id="A0A557PH76"/>
<evidence type="ECO:0000256" key="2">
    <source>
        <dbReference type="ARBA" id="ARBA00022840"/>
    </source>
</evidence>
<evidence type="ECO:0000259" key="3">
    <source>
        <dbReference type="Pfam" id="PF13614"/>
    </source>
</evidence>
<reference evidence="4 5" key="1">
    <citation type="submission" date="2019-07" db="EMBL/GenBank/DDBJ databases">
        <title>The draft genome sequence of Vibrio algivorus M1486.</title>
        <authorList>
            <person name="Meng X."/>
        </authorList>
    </citation>
    <scope>NUCLEOTIDE SEQUENCE [LARGE SCALE GENOMIC DNA]</scope>
    <source>
        <strain evidence="4 5">M1486</strain>
    </source>
</reference>